<sequence length="367" mass="41810">MWSALYAGSMFTPEKVTLHIHLTLDRQAENVHLLSRLSQWKPDPAFRFEWTTGGYQLSLEVPRGLLLECRVSHGGFEEVGPDGLKRSPRVIAAGAEQTLQFEVLGFKQDLMPEETRSGHIEEHQIHSPELQDEVKLLIHLPSQYFMQPEARFPVVYLHDGHNLFDRATSSFGFDWQADETAERFAAEGHPVILVGIWTRQEKRMDYYIPFPSRFNGFRPQGLNYLDFIVQTLKPWVDGHFRVLQDRQHTAICGSSLGGIISLYGAFQHPEVFGTAGIMSPALWVGEYRALDETNQSRADVRYFVDMGDREGPTVESAANLVQLAKQLALQLSQQGSEVELLIGRDHLHHESAWAERLPAFLQFFLKI</sequence>
<evidence type="ECO:0008006" key="3">
    <source>
        <dbReference type="Google" id="ProtNLM"/>
    </source>
</evidence>
<evidence type="ECO:0000313" key="2">
    <source>
        <dbReference type="Proteomes" id="UP000321306"/>
    </source>
</evidence>
<dbReference type="Gene3D" id="3.40.50.1820">
    <property type="entry name" value="alpha/beta hydrolase"/>
    <property type="match status" value="1"/>
</dbReference>
<dbReference type="InterPro" id="IPR050583">
    <property type="entry name" value="Mycobacterial_A85_antigen"/>
</dbReference>
<keyword evidence="2" id="KW-1185">Reference proteome</keyword>
<dbReference type="AlphaFoldDB" id="A0A511N6G5"/>
<gene>
    <name evidence="1" type="ORF">DC3_36610</name>
</gene>
<dbReference type="PANTHER" id="PTHR48098">
    <property type="entry name" value="ENTEROCHELIN ESTERASE-RELATED"/>
    <property type="match status" value="1"/>
</dbReference>
<dbReference type="EMBL" id="BJXB01000017">
    <property type="protein sequence ID" value="GEM48026.1"/>
    <property type="molecule type" value="Genomic_DNA"/>
</dbReference>
<dbReference type="OrthoDB" id="9784036at2"/>
<proteinExistence type="predicted"/>
<dbReference type="Proteomes" id="UP000321306">
    <property type="component" value="Unassembled WGS sequence"/>
</dbReference>
<dbReference type="InterPro" id="IPR000801">
    <property type="entry name" value="Esterase-like"/>
</dbReference>
<dbReference type="Pfam" id="PF00756">
    <property type="entry name" value="Esterase"/>
    <property type="match status" value="1"/>
</dbReference>
<organism evidence="1 2">
    <name type="scientific">Deinococcus cellulosilyticus (strain DSM 18568 / NBRC 106333 / KACC 11606 / 5516J-15)</name>
    <dbReference type="NCBI Taxonomy" id="1223518"/>
    <lineage>
        <taxon>Bacteria</taxon>
        <taxon>Thermotogati</taxon>
        <taxon>Deinococcota</taxon>
        <taxon>Deinococci</taxon>
        <taxon>Deinococcales</taxon>
        <taxon>Deinococcaceae</taxon>
        <taxon>Deinococcus</taxon>
    </lineage>
</organism>
<dbReference type="InterPro" id="IPR029058">
    <property type="entry name" value="AB_hydrolase_fold"/>
</dbReference>
<name>A0A511N6G5_DEIC1</name>
<accession>A0A511N6G5</accession>
<protein>
    <recommendedName>
        <fullName evidence="3">Esterase</fullName>
    </recommendedName>
</protein>
<evidence type="ECO:0000313" key="1">
    <source>
        <dbReference type="EMBL" id="GEM48026.1"/>
    </source>
</evidence>
<dbReference type="PANTHER" id="PTHR48098:SF6">
    <property type="entry name" value="FERRI-BACILLIBACTIN ESTERASE BESA"/>
    <property type="match status" value="1"/>
</dbReference>
<dbReference type="SUPFAM" id="SSF53474">
    <property type="entry name" value="alpha/beta-Hydrolases"/>
    <property type="match status" value="1"/>
</dbReference>
<comment type="caution">
    <text evidence="1">The sequence shown here is derived from an EMBL/GenBank/DDBJ whole genome shotgun (WGS) entry which is preliminary data.</text>
</comment>
<reference evidence="1 2" key="1">
    <citation type="submission" date="2019-07" db="EMBL/GenBank/DDBJ databases">
        <title>Whole genome shotgun sequence of Deinococcus cellulosilyticus NBRC 106333.</title>
        <authorList>
            <person name="Hosoyama A."/>
            <person name="Uohara A."/>
            <person name="Ohji S."/>
            <person name="Ichikawa N."/>
        </authorList>
    </citation>
    <scope>NUCLEOTIDE SEQUENCE [LARGE SCALE GENOMIC DNA]</scope>
    <source>
        <strain evidence="1 2">NBRC 106333</strain>
    </source>
</reference>